<evidence type="ECO:0000256" key="4">
    <source>
        <dbReference type="ARBA" id="ARBA00022741"/>
    </source>
</evidence>
<reference evidence="9" key="1">
    <citation type="submission" date="2017-01" db="EMBL/GenBank/DDBJ databases">
        <authorList>
            <person name="Wang Y."/>
            <person name="White M."/>
            <person name="Kvist S."/>
            <person name="Moncalvo J.-M."/>
        </authorList>
    </citation>
    <scope>NUCLEOTIDE SEQUENCE [LARGE SCALE GENOMIC DNA]</scope>
    <source>
        <strain evidence="9">ID-206-W2</strain>
    </source>
</reference>
<dbReference type="Gene3D" id="3.10.20.590">
    <property type="match status" value="1"/>
</dbReference>
<dbReference type="Gene3D" id="1.10.730.10">
    <property type="entry name" value="Isoleucyl-tRNA Synthetase, Domain 1"/>
    <property type="match status" value="1"/>
</dbReference>
<evidence type="ECO:0000256" key="5">
    <source>
        <dbReference type="ARBA" id="ARBA00022840"/>
    </source>
</evidence>
<dbReference type="GO" id="GO:0006429">
    <property type="term" value="P:leucyl-tRNA aminoacylation"/>
    <property type="evidence" value="ECO:0007669"/>
    <property type="project" value="InterPro"/>
</dbReference>
<name>A0A1R1WXW4_9FUNG</name>
<evidence type="ECO:0000313" key="8">
    <source>
        <dbReference type="EMBL" id="OMJ07232.1"/>
    </source>
</evidence>
<keyword evidence="3 8" id="KW-0436">Ligase</keyword>
<dbReference type="GO" id="GO:0005524">
    <property type="term" value="F:ATP binding"/>
    <property type="evidence" value="ECO:0007669"/>
    <property type="project" value="UniProtKB-KW"/>
</dbReference>
<dbReference type="GO" id="GO:0032543">
    <property type="term" value="P:mitochondrial translation"/>
    <property type="evidence" value="ECO:0007669"/>
    <property type="project" value="TreeGrafter"/>
</dbReference>
<sequence>MYGADVTRLYILYKAPPQDVLEYDTTSIIGMHRWVLKLSRMVELVSSRFRRVPEAEDLSKRDSWTKEEKRTYLVTQKAIKKINGKMRFKLDIPKDVASDENALKDTIFGLEQTKKWLVDRTSGNKLEIKKMIYVGDGKLVNVIAK</sequence>
<accession>A0A1R1WXW4</accession>
<keyword evidence="4" id="KW-0547">Nucleotide-binding</keyword>
<keyword evidence="6" id="KW-0648">Protein biosynthesis</keyword>
<keyword evidence="5" id="KW-0067">ATP-binding</keyword>
<evidence type="ECO:0000256" key="2">
    <source>
        <dbReference type="ARBA" id="ARBA00013164"/>
    </source>
</evidence>
<evidence type="ECO:0000313" key="9">
    <source>
        <dbReference type="Proteomes" id="UP000187429"/>
    </source>
</evidence>
<dbReference type="GO" id="GO:0004823">
    <property type="term" value="F:leucine-tRNA ligase activity"/>
    <property type="evidence" value="ECO:0007669"/>
    <property type="project" value="UniProtKB-EC"/>
</dbReference>
<dbReference type="Proteomes" id="UP000187429">
    <property type="component" value="Unassembled WGS sequence"/>
</dbReference>
<dbReference type="GO" id="GO:0005739">
    <property type="term" value="C:mitochondrion"/>
    <property type="evidence" value="ECO:0007669"/>
    <property type="project" value="TreeGrafter"/>
</dbReference>
<dbReference type="EC" id="6.1.1.4" evidence="2"/>
<gene>
    <name evidence="8" type="ORF">AYI69_g11531</name>
</gene>
<keyword evidence="7" id="KW-0030">Aminoacyl-tRNA synthetase</keyword>
<keyword evidence="9" id="KW-1185">Reference proteome</keyword>
<proteinExistence type="inferred from homology"/>
<evidence type="ECO:0000256" key="6">
    <source>
        <dbReference type="ARBA" id="ARBA00022917"/>
    </source>
</evidence>
<comment type="similarity">
    <text evidence="1">Belongs to the class-I aminoacyl-tRNA synthetase family.</text>
</comment>
<protein>
    <recommendedName>
        <fullName evidence="2">leucine--tRNA ligase</fullName>
        <ecNumber evidence="2">6.1.1.4</ecNumber>
    </recommendedName>
</protein>
<comment type="caution">
    <text evidence="8">The sequence shown here is derived from an EMBL/GenBank/DDBJ whole genome shotgun (WGS) entry which is preliminary data.</text>
</comment>
<dbReference type="PANTHER" id="PTHR43740:SF2">
    <property type="entry name" value="LEUCINE--TRNA LIGASE, MITOCHONDRIAL"/>
    <property type="match status" value="1"/>
</dbReference>
<dbReference type="InterPro" id="IPR002302">
    <property type="entry name" value="Leu-tRNA-ligase"/>
</dbReference>
<organism evidence="8 9">
    <name type="scientific">Smittium culicis</name>
    <dbReference type="NCBI Taxonomy" id="133412"/>
    <lineage>
        <taxon>Eukaryota</taxon>
        <taxon>Fungi</taxon>
        <taxon>Fungi incertae sedis</taxon>
        <taxon>Zoopagomycota</taxon>
        <taxon>Kickxellomycotina</taxon>
        <taxon>Harpellomycetes</taxon>
        <taxon>Harpellales</taxon>
        <taxon>Legeriomycetaceae</taxon>
        <taxon>Smittium</taxon>
    </lineage>
</organism>
<evidence type="ECO:0000256" key="1">
    <source>
        <dbReference type="ARBA" id="ARBA00005594"/>
    </source>
</evidence>
<evidence type="ECO:0000256" key="3">
    <source>
        <dbReference type="ARBA" id="ARBA00022598"/>
    </source>
</evidence>
<dbReference type="OrthoDB" id="15954at2759"/>
<dbReference type="EMBL" id="LSSM01007704">
    <property type="protein sequence ID" value="OMJ07232.1"/>
    <property type="molecule type" value="Genomic_DNA"/>
</dbReference>
<dbReference type="AlphaFoldDB" id="A0A1R1WXW4"/>
<dbReference type="PANTHER" id="PTHR43740">
    <property type="entry name" value="LEUCYL-TRNA SYNTHETASE"/>
    <property type="match status" value="1"/>
</dbReference>
<evidence type="ECO:0000256" key="7">
    <source>
        <dbReference type="ARBA" id="ARBA00023146"/>
    </source>
</evidence>